<reference evidence="2 3" key="1">
    <citation type="submission" date="2018-05" db="EMBL/GenBank/DDBJ databases">
        <title>Genomic Encyclopedia of Archaeal and Bacterial Type Strains, Phase II (KMG-II): from individual species to whole genera.</title>
        <authorList>
            <person name="Goeker M."/>
        </authorList>
    </citation>
    <scope>NUCLEOTIDE SEQUENCE [LARGE SCALE GENOMIC DNA]</scope>
    <source>
        <strain evidence="2 3">DSM 23514</strain>
    </source>
</reference>
<gene>
    <name evidence="1" type="ORF">HZY62_04710</name>
    <name evidence="2" type="ORF">LX92_00071</name>
</gene>
<dbReference type="Proteomes" id="UP000651837">
    <property type="component" value="Unassembled WGS sequence"/>
</dbReference>
<reference evidence="1 4" key="2">
    <citation type="submission" date="2020-07" db="EMBL/GenBank/DDBJ databases">
        <title>The draft genome sequence of Maribacter polysiphoniae KCTC 22021.</title>
        <authorList>
            <person name="Mu L."/>
        </authorList>
    </citation>
    <scope>NUCLEOTIDE SEQUENCE [LARGE SCALE GENOMIC DNA]</scope>
    <source>
        <strain evidence="1 4">KCTC 22021</strain>
    </source>
</reference>
<protein>
    <submittedName>
        <fullName evidence="2">Uncharacterized protein</fullName>
    </submittedName>
</protein>
<dbReference type="EMBL" id="QGGQ01000001">
    <property type="protein sequence ID" value="PWK25332.1"/>
    <property type="molecule type" value="Genomic_DNA"/>
</dbReference>
<evidence type="ECO:0000313" key="2">
    <source>
        <dbReference type="EMBL" id="PWK25332.1"/>
    </source>
</evidence>
<sequence length="46" mass="5173">MKKCLIMFTLLLLALVVAVLVEKDNDMGTAHDSLISENHSDIQMRD</sequence>
<accession>A0A316E722</accession>
<proteinExistence type="predicted"/>
<comment type="caution">
    <text evidence="2">The sequence shown here is derived from an EMBL/GenBank/DDBJ whole genome shotgun (WGS) entry which is preliminary data.</text>
</comment>
<evidence type="ECO:0000313" key="1">
    <source>
        <dbReference type="EMBL" id="MBD1259878.1"/>
    </source>
</evidence>
<keyword evidence="4" id="KW-1185">Reference proteome</keyword>
<dbReference type="RefSeq" id="WP_170117771.1">
    <property type="nucleotide sequence ID" value="NZ_CAJQNU010000006.1"/>
</dbReference>
<evidence type="ECO:0000313" key="3">
    <source>
        <dbReference type="Proteomes" id="UP000245667"/>
    </source>
</evidence>
<organism evidence="2 3">
    <name type="scientific">Maribacter polysiphoniae</name>
    <dbReference type="NCBI Taxonomy" id="429344"/>
    <lineage>
        <taxon>Bacteria</taxon>
        <taxon>Pseudomonadati</taxon>
        <taxon>Bacteroidota</taxon>
        <taxon>Flavobacteriia</taxon>
        <taxon>Flavobacteriales</taxon>
        <taxon>Flavobacteriaceae</taxon>
        <taxon>Maribacter</taxon>
    </lineage>
</organism>
<name>A0A316E722_9FLAO</name>
<dbReference type="Proteomes" id="UP000245667">
    <property type="component" value="Unassembled WGS sequence"/>
</dbReference>
<dbReference type="EMBL" id="JACWLN010000002">
    <property type="protein sequence ID" value="MBD1259878.1"/>
    <property type="molecule type" value="Genomic_DNA"/>
</dbReference>
<dbReference type="AlphaFoldDB" id="A0A316E722"/>
<evidence type="ECO:0000313" key="4">
    <source>
        <dbReference type="Proteomes" id="UP000651837"/>
    </source>
</evidence>